<dbReference type="AlphaFoldDB" id="A0A2T5XUC7"/>
<dbReference type="EMBL" id="QBKG01000006">
    <property type="protein sequence ID" value="PTX06874.1"/>
    <property type="molecule type" value="Genomic_DNA"/>
</dbReference>
<dbReference type="PANTHER" id="PTHR30177:SF4">
    <property type="entry name" value="OSMOPROTECTANT IMPORT PERMEASE PROTEIN OSMW"/>
    <property type="match status" value="1"/>
</dbReference>
<dbReference type="GO" id="GO:0022857">
    <property type="term" value="F:transmembrane transporter activity"/>
    <property type="evidence" value="ECO:0007669"/>
    <property type="project" value="InterPro"/>
</dbReference>
<dbReference type="RefSeq" id="WP_425430560.1">
    <property type="nucleotide sequence ID" value="NZ_QBKG01000006.1"/>
</dbReference>
<keyword evidence="5 8" id="KW-0472">Membrane</keyword>
<feature type="transmembrane region" description="Helical" evidence="8">
    <location>
        <begin position="152"/>
        <end position="175"/>
    </location>
</feature>
<dbReference type="GO" id="GO:0031460">
    <property type="term" value="P:glycine betaine transport"/>
    <property type="evidence" value="ECO:0007669"/>
    <property type="project" value="TreeGrafter"/>
</dbReference>
<comment type="subcellular location">
    <subcellularLocation>
        <location evidence="1 8">Cell membrane</location>
        <topology evidence="1 8">Multi-pass membrane protein</topology>
    </subcellularLocation>
</comment>
<dbReference type="PANTHER" id="PTHR30177">
    <property type="entry name" value="GLYCINE BETAINE/L-PROLINE TRANSPORT SYSTEM PERMEASE PROTEIN PROW"/>
    <property type="match status" value="1"/>
</dbReference>
<feature type="transmembrane region" description="Helical" evidence="8">
    <location>
        <begin position="26"/>
        <end position="47"/>
    </location>
</feature>
<comment type="caution">
    <text evidence="10">The sequence shown here is derived from an EMBL/GenBank/DDBJ whole genome shotgun (WGS) entry which is preliminary data.</text>
</comment>
<accession>A0A2T5XUC7</accession>
<protein>
    <submittedName>
        <fullName evidence="10">Osmoprotectant transport system permease protein</fullName>
    </submittedName>
</protein>
<evidence type="ECO:0000256" key="6">
    <source>
        <dbReference type="ARBA" id="ARBA00035642"/>
    </source>
</evidence>
<dbReference type="InterPro" id="IPR051204">
    <property type="entry name" value="ABC_transp_perm/SBD"/>
</dbReference>
<dbReference type="Gene3D" id="1.10.3720.10">
    <property type="entry name" value="MetI-like"/>
    <property type="match status" value="1"/>
</dbReference>
<evidence type="ECO:0000256" key="1">
    <source>
        <dbReference type="ARBA" id="ARBA00004651"/>
    </source>
</evidence>
<evidence type="ECO:0000313" key="11">
    <source>
        <dbReference type="Proteomes" id="UP000243985"/>
    </source>
</evidence>
<dbReference type="CDD" id="cd06261">
    <property type="entry name" value="TM_PBP2"/>
    <property type="match status" value="1"/>
</dbReference>
<organism evidence="10 11">
    <name type="scientific">Capnocytophaga leadbetteri</name>
    <dbReference type="NCBI Taxonomy" id="327575"/>
    <lineage>
        <taxon>Bacteria</taxon>
        <taxon>Pseudomonadati</taxon>
        <taxon>Bacteroidota</taxon>
        <taxon>Flavobacteriia</taxon>
        <taxon>Flavobacteriales</taxon>
        <taxon>Flavobacteriaceae</taxon>
        <taxon>Capnocytophaga</taxon>
    </lineage>
</organism>
<feature type="transmembrane region" description="Helical" evidence="8">
    <location>
        <begin position="222"/>
        <end position="239"/>
    </location>
</feature>
<reference evidence="10 11" key="1">
    <citation type="submission" date="2018-04" db="EMBL/GenBank/DDBJ databases">
        <title>Genomic Encyclopedia of Archaeal and Bacterial Type Strains, Phase II (KMG-II): from individual species to whole genera.</title>
        <authorList>
            <person name="Goeker M."/>
        </authorList>
    </citation>
    <scope>NUCLEOTIDE SEQUENCE [LARGE SCALE GENOMIC DNA]</scope>
    <source>
        <strain evidence="10 11">DSM 22902</strain>
    </source>
</reference>
<dbReference type="InterPro" id="IPR000515">
    <property type="entry name" value="MetI-like"/>
</dbReference>
<dbReference type="SUPFAM" id="SSF161098">
    <property type="entry name" value="MetI-like"/>
    <property type="match status" value="1"/>
</dbReference>
<dbReference type="Pfam" id="PF04069">
    <property type="entry name" value="OpuAC"/>
    <property type="match status" value="1"/>
</dbReference>
<feature type="transmembrane region" description="Helical" evidence="8">
    <location>
        <begin position="181"/>
        <end position="201"/>
    </location>
</feature>
<evidence type="ECO:0000256" key="3">
    <source>
        <dbReference type="ARBA" id="ARBA00022692"/>
    </source>
</evidence>
<dbReference type="InterPro" id="IPR035906">
    <property type="entry name" value="MetI-like_sf"/>
</dbReference>
<proteinExistence type="inferred from homology"/>
<evidence type="ECO:0000256" key="8">
    <source>
        <dbReference type="RuleBase" id="RU363032"/>
    </source>
</evidence>
<dbReference type="PROSITE" id="PS50928">
    <property type="entry name" value="ABC_TM1"/>
    <property type="match status" value="1"/>
</dbReference>
<feature type="transmembrane region" description="Helical" evidence="8">
    <location>
        <begin position="82"/>
        <end position="100"/>
    </location>
</feature>
<evidence type="ECO:0000256" key="7">
    <source>
        <dbReference type="ARBA" id="ARBA00035652"/>
    </source>
</evidence>
<evidence type="ECO:0000256" key="2">
    <source>
        <dbReference type="ARBA" id="ARBA00022448"/>
    </source>
</evidence>
<feature type="transmembrane region" description="Helical" evidence="8">
    <location>
        <begin position="54"/>
        <end position="76"/>
    </location>
</feature>
<dbReference type="FunFam" id="1.10.3720.10:FF:000001">
    <property type="entry name" value="Glycine betaine ABC transporter, permease"/>
    <property type="match status" value="1"/>
</dbReference>
<evidence type="ECO:0000313" key="10">
    <source>
        <dbReference type="EMBL" id="PTX06874.1"/>
    </source>
</evidence>
<comment type="similarity">
    <text evidence="6">In the C-terminal section; belongs to the OsmX family.</text>
</comment>
<name>A0A2T5XUC7_9FLAO</name>
<evidence type="ECO:0000256" key="4">
    <source>
        <dbReference type="ARBA" id="ARBA00022989"/>
    </source>
</evidence>
<comment type="similarity">
    <text evidence="8">Belongs to the binding-protein-dependent transport system permease family.</text>
</comment>
<keyword evidence="3 8" id="KW-0812">Transmembrane</keyword>
<gene>
    <name evidence="10" type="ORF">C8P65_10651</name>
</gene>
<keyword evidence="2 8" id="KW-0813">Transport</keyword>
<dbReference type="GeneID" id="84580735"/>
<dbReference type="Gene3D" id="3.40.190.10">
    <property type="entry name" value="Periplasmic binding protein-like II"/>
    <property type="match status" value="1"/>
</dbReference>
<dbReference type="Pfam" id="PF00528">
    <property type="entry name" value="BPD_transp_1"/>
    <property type="match status" value="1"/>
</dbReference>
<keyword evidence="4 8" id="KW-1133">Transmembrane helix</keyword>
<dbReference type="SUPFAM" id="SSF53850">
    <property type="entry name" value="Periplasmic binding protein-like II"/>
    <property type="match status" value="1"/>
</dbReference>
<dbReference type="Gene3D" id="3.40.190.120">
    <property type="entry name" value="Osmoprotection protein (prox), domain 2"/>
    <property type="match status" value="1"/>
</dbReference>
<dbReference type="Proteomes" id="UP000243985">
    <property type="component" value="Unassembled WGS sequence"/>
</dbReference>
<dbReference type="InterPro" id="IPR007210">
    <property type="entry name" value="ABC_Gly_betaine_transp_sub-bd"/>
</dbReference>
<feature type="domain" description="ABC transmembrane type-1" evidence="9">
    <location>
        <begin position="22"/>
        <end position="201"/>
    </location>
</feature>
<evidence type="ECO:0000259" key="9">
    <source>
        <dbReference type="PROSITE" id="PS50928"/>
    </source>
</evidence>
<dbReference type="CDD" id="cd13612">
    <property type="entry name" value="PBP2_ProWX"/>
    <property type="match status" value="1"/>
</dbReference>
<comment type="similarity">
    <text evidence="7">In the N-terminal section; belongs to the binding-protein-dependent transport system permease family.</text>
</comment>
<evidence type="ECO:0000256" key="5">
    <source>
        <dbReference type="ARBA" id="ARBA00023136"/>
    </source>
</evidence>
<sequence>MNILRDLISLLWKDAPFFLHLTAEHLLISLSAIAIATLIGVLLGIFISEYRKYAVWLLGAVNVLYTIPSIALLGFFITITGVGNLTALIALILYALLPIIRSTYTGITQINPLIVEAAEAMGSTRGQLLWKIKLPLALPVLMSGIRNMVTMTIALAGIASFVGAGGLGVAIYRGITTNNSAMTLIGSVLIALLALGFDFLLAKVEQRLVHREVAYKRNPLKLVGIGILALLITLFFVLSPKKTKDIHIATKPMTESYLLGQMLSLLIEQDTGLSVRLTNGVGGGTSNIHPAIARGEFDMYPEYTGTAWEAVLKRKDPYNENKFADLETAYKKQYGLEWANLYGFNNTYSLAVSKEMAQKYQLKTFTDLAKVSERLIFGAEYDFFEREDGYKALQEVYGMLFRKVLDMDIGLKYQAMRDKKIDVMVVFTTDGQLSVSEVVVLQDDRNMYPSYKAGTVVRTELLTTYPTLRTTLAKLNQLIDDSTMAHLNFLVETERKRPEEVAKNFLLQKGLLDPQR</sequence>
<dbReference type="GO" id="GO:0043190">
    <property type="term" value="C:ATP-binding cassette (ABC) transporter complex"/>
    <property type="evidence" value="ECO:0007669"/>
    <property type="project" value="InterPro"/>
</dbReference>